<feature type="domain" description="Mur ligase C-terminal" evidence="14">
    <location>
        <begin position="336"/>
        <end position="463"/>
    </location>
</feature>
<keyword evidence="17" id="KW-1185">Reference proteome</keyword>
<dbReference type="GO" id="GO:0005737">
    <property type="term" value="C:cytoplasm"/>
    <property type="evidence" value="ECO:0007669"/>
    <property type="project" value="UniProtKB-SubCell"/>
</dbReference>
<protein>
    <recommendedName>
        <fullName evidence="10 11">UDP-N-acetylmuramoyl-tripeptide--D-alanyl-D-alanine ligase</fullName>
        <ecNumber evidence="10 11">6.3.2.10</ecNumber>
    </recommendedName>
    <alternativeName>
        <fullName evidence="10">D-alanyl-D-alanine-adding enzyme</fullName>
    </alternativeName>
</protein>
<dbReference type="EC" id="6.3.2.10" evidence="10 11"/>
<gene>
    <name evidence="10 16" type="primary">murF</name>
    <name evidence="16" type="ORF">GCM10007359_00590</name>
</gene>
<dbReference type="AlphaFoldDB" id="A0A917IL22"/>
<dbReference type="Pfam" id="PF08245">
    <property type="entry name" value="Mur_ligase_M"/>
    <property type="match status" value="1"/>
</dbReference>
<dbReference type="Gene3D" id="3.90.190.20">
    <property type="entry name" value="Mur ligase, C-terminal domain"/>
    <property type="match status" value="1"/>
</dbReference>
<comment type="caution">
    <text evidence="16">The sequence shown here is derived from an EMBL/GenBank/DDBJ whole genome shotgun (WGS) entry which is preliminary data.</text>
</comment>
<dbReference type="RefSeq" id="WP_188358358.1">
    <property type="nucleotide sequence ID" value="NZ_BMDC01000001.1"/>
</dbReference>
<evidence type="ECO:0000256" key="1">
    <source>
        <dbReference type="ARBA" id="ARBA00022490"/>
    </source>
</evidence>
<keyword evidence="3 10" id="KW-0132">Cell division</keyword>
<evidence type="ECO:0000256" key="12">
    <source>
        <dbReference type="SAM" id="MobiDB-lite"/>
    </source>
</evidence>
<dbReference type="SUPFAM" id="SSF53244">
    <property type="entry name" value="MurD-like peptide ligases, peptide-binding domain"/>
    <property type="match status" value="1"/>
</dbReference>
<evidence type="ECO:0000256" key="2">
    <source>
        <dbReference type="ARBA" id="ARBA00022598"/>
    </source>
</evidence>
<keyword evidence="5 10" id="KW-0067">ATP-binding</keyword>
<dbReference type="GO" id="GO:0051301">
    <property type="term" value="P:cell division"/>
    <property type="evidence" value="ECO:0007669"/>
    <property type="project" value="UniProtKB-KW"/>
</dbReference>
<evidence type="ECO:0000313" key="17">
    <source>
        <dbReference type="Proteomes" id="UP000600171"/>
    </source>
</evidence>
<dbReference type="InterPro" id="IPR036615">
    <property type="entry name" value="Mur_ligase_C_dom_sf"/>
</dbReference>
<evidence type="ECO:0000256" key="9">
    <source>
        <dbReference type="ARBA" id="ARBA00023316"/>
    </source>
</evidence>
<dbReference type="GO" id="GO:0047480">
    <property type="term" value="F:UDP-N-acetylmuramoyl-tripeptide-D-alanyl-D-alanine ligase activity"/>
    <property type="evidence" value="ECO:0007669"/>
    <property type="project" value="UniProtKB-UniRule"/>
</dbReference>
<keyword evidence="2 10" id="KW-0436">Ligase</keyword>
<feature type="domain" description="Mur ligase N-terminal catalytic" evidence="13">
    <location>
        <begin position="34"/>
        <end position="80"/>
    </location>
</feature>
<comment type="catalytic activity">
    <reaction evidence="10 11">
        <text>D-alanyl-D-alanine + UDP-N-acetyl-alpha-D-muramoyl-L-alanyl-gamma-D-glutamyl-meso-2,6-diaminopimelate + ATP = UDP-N-acetyl-alpha-D-muramoyl-L-alanyl-gamma-D-glutamyl-meso-2,6-diaminopimeloyl-D-alanyl-D-alanine + ADP + phosphate + H(+)</text>
        <dbReference type="Rhea" id="RHEA:28374"/>
        <dbReference type="ChEBI" id="CHEBI:15378"/>
        <dbReference type="ChEBI" id="CHEBI:30616"/>
        <dbReference type="ChEBI" id="CHEBI:43474"/>
        <dbReference type="ChEBI" id="CHEBI:57822"/>
        <dbReference type="ChEBI" id="CHEBI:61386"/>
        <dbReference type="ChEBI" id="CHEBI:83905"/>
        <dbReference type="ChEBI" id="CHEBI:456216"/>
        <dbReference type="EC" id="6.3.2.10"/>
    </reaction>
</comment>
<proteinExistence type="inferred from homology"/>
<dbReference type="GO" id="GO:0005524">
    <property type="term" value="F:ATP binding"/>
    <property type="evidence" value="ECO:0007669"/>
    <property type="project" value="UniProtKB-UniRule"/>
</dbReference>
<feature type="domain" description="Mur ligase central" evidence="15">
    <location>
        <begin position="119"/>
        <end position="312"/>
    </location>
</feature>
<dbReference type="InterPro" id="IPR005863">
    <property type="entry name" value="UDP-N-AcMur_synth"/>
</dbReference>
<dbReference type="Pfam" id="PF02875">
    <property type="entry name" value="Mur_ligase_C"/>
    <property type="match status" value="1"/>
</dbReference>
<feature type="binding site" evidence="10">
    <location>
        <begin position="121"/>
        <end position="127"/>
    </location>
    <ligand>
        <name>ATP</name>
        <dbReference type="ChEBI" id="CHEBI:30616"/>
    </ligand>
</feature>
<keyword evidence="7 10" id="KW-0573">Peptidoglycan synthesis</keyword>
<dbReference type="GO" id="GO:0008360">
    <property type="term" value="P:regulation of cell shape"/>
    <property type="evidence" value="ECO:0007669"/>
    <property type="project" value="UniProtKB-KW"/>
</dbReference>
<feature type="compositionally biased region" description="Polar residues" evidence="12">
    <location>
        <begin position="506"/>
        <end position="515"/>
    </location>
</feature>
<dbReference type="InterPro" id="IPR000713">
    <property type="entry name" value="Mur_ligase_N"/>
</dbReference>
<dbReference type="SUPFAM" id="SSF53623">
    <property type="entry name" value="MurD-like peptide ligases, catalytic domain"/>
    <property type="match status" value="1"/>
</dbReference>
<evidence type="ECO:0000313" key="16">
    <source>
        <dbReference type="EMBL" id="GGH56461.1"/>
    </source>
</evidence>
<dbReference type="GO" id="GO:0009252">
    <property type="term" value="P:peptidoglycan biosynthetic process"/>
    <property type="evidence" value="ECO:0007669"/>
    <property type="project" value="UniProtKB-UniRule"/>
</dbReference>
<dbReference type="Gene3D" id="3.40.1390.10">
    <property type="entry name" value="MurE/MurF, N-terminal domain"/>
    <property type="match status" value="1"/>
</dbReference>
<dbReference type="EMBL" id="BMDC01000001">
    <property type="protein sequence ID" value="GGH56461.1"/>
    <property type="molecule type" value="Genomic_DNA"/>
</dbReference>
<evidence type="ECO:0000256" key="4">
    <source>
        <dbReference type="ARBA" id="ARBA00022741"/>
    </source>
</evidence>
<accession>A0A917IL22</accession>
<dbReference type="SUPFAM" id="SSF63418">
    <property type="entry name" value="MurE/MurF N-terminal domain"/>
    <property type="match status" value="1"/>
</dbReference>
<name>A0A917IL22_9MICC</name>
<dbReference type="PANTHER" id="PTHR43024">
    <property type="entry name" value="UDP-N-ACETYLMURAMOYL-TRIPEPTIDE--D-ALANYL-D-ALANINE LIGASE"/>
    <property type="match status" value="1"/>
</dbReference>
<organism evidence="16 17">
    <name type="scientific">Rothia aerolata</name>
    <dbReference type="NCBI Taxonomy" id="1812262"/>
    <lineage>
        <taxon>Bacteria</taxon>
        <taxon>Bacillati</taxon>
        <taxon>Actinomycetota</taxon>
        <taxon>Actinomycetes</taxon>
        <taxon>Micrococcales</taxon>
        <taxon>Micrococcaceae</taxon>
        <taxon>Rothia</taxon>
    </lineage>
</organism>
<dbReference type="InterPro" id="IPR035911">
    <property type="entry name" value="MurE/MurF_N"/>
</dbReference>
<sequence>MIKLSSAQVAEATGGTLLGLDQDRAQSLFVTAATTDSREITPGSLFLAKPGEVTDGHKFVETAFEAGAVLAMTERQVSDSSGEAFPQVMVDDVVLAMGRLAKYCVEQMRAARELTVVGITGSAGKTTTKDLLAGIFQTAGETIAPVGSYNGEVGVPLTIFRADESTRYLVIEMGADHVGNIEYLVNIAQPDHAVVLKVGTAHAGEFGGVDNIEKTKGELAEGAGKTLALNDDDYRVRRMISRSKVPTVYFGVGEKNHDGGDQPRIYAENLRTDENGSPVFELVFPGGERFDVASQLIGEHHVFNLLAAATVAFQAGLAPETIARELNAAKAVSRWRMQRTERPDGITVINDGYNANPESMAAALRTLAHLGRDSGRRNWAILGAMLELGEASLEEHDRLGRLAVRMNIRKLVVVGKEAKPAYNAAHLEGSWGNEATWVETAEEALEILREEAAPGDIVLFKSSNGSGMGKLGEEVATMDQLMLRENERSNARWLSAGEQVGAVNSEFGNETLPDQDNSDNDREGTLK</sequence>
<evidence type="ECO:0000256" key="5">
    <source>
        <dbReference type="ARBA" id="ARBA00022840"/>
    </source>
</evidence>
<comment type="function">
    <text evidence="10 11">Involved in cell wall formation. Catalyzes the final step in the synthesis of UDP-N-acetylmuramoyl-pentapeptide, the precursor of murein.</text>
</comment>
<dbReference type="NCBIfam" id="TIGR01143">
    <property type="entry name" value="murF"/>
    <property type="match status" value="1"/>
</dbReference>
<comment type="pathway">
    <text evidence="10 11">Cell wall biogenesis; peptidoglycan biosynthesis.</text>
</comment>
<evidence type="ECO:0000259" key="14">
    <source>
        <dbReference type="Pfam" id="PF02875"/>
    </source>
</evidence>
<dbReference type="InterPro" id="IPR051046">
    <property type="entry name" value="MurCDEF_CellWall_CoF430Synth"/>
</dbReference>
<keyword evidence="8 10" id="KW-0131">Cell cycle</keyword>
<evidence type="ECO:0000256" key="8">
    <source>
        <dbReference type="ARBA" id="ARBA00023306"/>
    </source>
</evidence>
<comment type="subcellular location">
    <subcellularLocation>
        <location evidence="10 11">Cytoplasm</location>
    </subcellularLocation>
</comment>
<dbReference type="Pfam" id="PF01225">
    <property type="entry name" value="Mur_ligase"/>
    <property type="match status" value="1"/>
</dbReference>
<dbReference type="PANTHER" id="PTHR43024:SF1">
    <property type="entry name" value="UDP-N-ACETYLMURAMOYL-TRIPEPTIDE--D-ALANYL-D-ALANINE LIGASE"/>
    <property type="match status" value="1"/>
</dbReference>
<keyword evidence="9 10" id="KW-0961">Cell wall biogenesis/degradation</keyword>
<evidence type="ECO:0000256" key="6">
    <source>
        <dbReference type="ARBA" id="ARBA00022960"/>
    </source>
</evidence>
<evidence type="ECO:0000256" key="10">
    <source>
        <dbReference type="HAMAP-Rule" id="MF_02019"/>
    </source>
</evidence>
<dbReference type="HAMAP" id="MF_02019">
    <property type="entry name" value="MurF"/>
    <property type="match status" value="1"/>
</dbReference>
<keyword evidence="6 10" id="KW-0133">Cell shape</keyword>
<comment type="similarity">
    <text evidence="10">Belongs to the MurCDEF family. MurF subfamily.</text>
</comment>
<evidence type="ECO:0000259" key="13">
    <source>
        <dbReference type="Pfam" id="PF01225"/>
    </source>
</evidence>
<evidence type="ECO:0000256" key="3">
    <source>
        <dbReference type="ARBA" id="ARBA00022618"/>
    </source>
</evidence>
<evidence type="ECO:0000256" key="11">
    <source>
        <dbReference type="RuleBase" id="RU004136"/>
    </source>
</evidence>
<dbReference type="InterPro" id="IPR036565">
    <property type="entry name" value="Mur-like_cat_sf"/>
</dbReference>
<reference evidence="16 17" key="1">
    <citation type="journal article" date="2014" name="Int. J. Syst. Evol. Microbiol.">
        <title>Complete genome sequence of Corynebacterium casei LMG S-19264T (=DSM 44701T), isolated from a smear-ripened cheese.</title>
        <authorList>
            <consortium name="US DOE Joint Genome Institute (JGI-PGF)"/>
            <person name="Walter F."/>
            <person name="Albersmeier A."/>
            <person name="Kalinowski J."/>
            <person name="Ruckert C."/>
        </authorList>
    </citation>
    <scope>NUCLEOTIDE SEQUENCE [LARGE SCALE GENOMIC DNA]</scope>
    <source>
        <strain evidence="16 17">CCM 8669</strain>
    </source>
</reference>
<dbReference type="Proteomes" id="UP000600171">
    <property type="component" value="Unassembled WGS sequence"/>
</dbReference>
<evidence type="ECO:0000256" key="7">
    <source>
        <dbReference type="ARBA" id="ARBA00022984"/>
    </source>
</evidence>
<dbReference type="Gene3D" id="3.40.1190.10">
    <property type="entry name" value="Mur-like, catalytic domain"/>
    <property type="match status" value="1"/>
</dbReference>
<feature type="region of interest" description="Disordered" evidence="12">
    <location>
        <begin position="504"/>
        <end position="527"/>
    </location>
</feature>
<keyword evidence="4 10" id="KW-0547">Nucleotide-binding</keyword>
<dbReference type="InterPro" id="IPR004101">
    <property type="entry name" value="Mur_ligase_C"/>
</dbReference>
<keyword evidence="1 10" id="KW-0963">Cytoplasm</keyword>
<dbReference type="GO" id="GO:0071555">
    <property type="term" value="P:cell wall organization"/>
    <property type="evidence" value="ECO:0007669"/>
    <property type="project" value="UniProtKB-KW"/>
</dbReference>
<evidence type="ECO:0000259" key="15">
    <source>
        <dbReference type="Pfam" id="PF08245"/>
    </source>
</evidence>
<dbReference type="InterPro" id="IPR013221">
    <property type="entry name" value="Mur_ligase_cen"/>
</dbReference>